<reference evidence="2 3" key="1">
    <citation type="submission" date="2017-10" db="EMBL/GenBank/DDBJ databases">
        <title>Sedimentibacterium mangrovi gen. nov., sp. nov., a novel member of family Phyllobacteriacea isolated from mangrove sediment.</title>
        <authorList>
            <person name="Liao H."/>
            <person name="Tian Y."/>
        </authorList>
    </citation>
    <scope>NUCLEOTIDE SEQUENCE [LARGE SCALE GENOMIC DNA]</scope>
    <source>
        <strain evidence="2 3">X9-2-2</strain>
    </source>
</reference>
<dbReference type="AlphaFoldDB" id="A0A2G1QJH3"/>
<evidence type="ECO:0000313" key="2">
    <source>
        <dbReference type="EMBL" id="PHP65368.1"/>
    </source>
</evidence>
<sequence>MNRKQENPELQFVRENFGTIWPQHLRAFTQLLIQLHDKFDGDLELLLILAVIGDRTRPEEWNPELLTYDQLTRGDGQEHFQVPINMQSIADFSGIPRETVRRKVSTLQKKGWVGRDGNGNLFVLRNASKELEESTNDSVKYLADILKAFETAKASAAPIR</sequence>
<dbReference type="InterPro" id="IPR036388">
    <property type="entry name" value="WH-like_DNA-bd_sf"/>
</dbReference>
<dbReference type="Pfam" id="PF13545">
    <property type="entry name" value="HTH_Crp_2"/>
    <property type="match status" value="1"/>
</dbReference>
<proteinExistence type="predicted"/>
<dbReference type="RefSeq" id="WP_099308109.1">
    <property type="nucleotide sequence ID" value="NZ_PDVP01000016.1"/>
</dbReference>
<organism evidence="2 3">
    <name type="scientific">Zhengella mangrovi</name>
    <dbReference type="NCBI Taxonomy" id="1982044"/>
    <lineage>
        <taxon>Bacteria</taxon>
        <taxon>Pseudomonadati</taxon>
        <taxon>Pseudomonadota</taxon>
        <taxon>Alphaproteobacteria</taxon>
        <taxon>Hyphomicrobiales</taxon>
        <taxon>Notoacmeibacteraceae</taxon>
        <taxon>Zhengella</taxon>
    </lineage>
</organism>
<dbReference type="SUPFAM" id="SSF46785">
    <property type="entry name" value="Winged helix' DNA-binding domain"/>
    <property type="match status" value="1"/>
</dbReference>
<evidence type="ECO:0000313" key="3">
    <source>
        <dbReference type="Proteomes" id="UP000221168"/>
    </source>
</evidence>
<keyword evidence="3" id="KW-1185">Reference proteome</keyword>
<dbReference type="InterPro" id="IPR036390">
    <property type="entry name" value="WH_DNA-bd_sf"/>
</dbReference>
<dbReference type="SMART" id="SM00419">
    <property type="entry name" value="HTH_CRP"/>
    <property type="match status" value="1"/>
</dbReference>
<accession>A0A2G1QJH3</accession>
<dbReference type="GO" id="GO:0003677">
    <property type="term" value="F:DNA binding"/>
    <property type="evidence" value="ECO:0007669"/>
    <property type="project" value="InterPro"/>
</dbReference>
<dbReference type="Gene3D" id="1.10.10.10">
    <property type="entry name" value="Winged helix-like DNA-binding domain superfamily/Winged helix DNA-binding domain"/>
    <property type="match status" value="1"/>
</dbReference>
<dbReference type="GO" id="GO:0006355">
    <property type="term" value="P:regulation of DNA-templated transcription"/>
    <property type="evidence" value="ECO:0007669"/>
    <property type="project" value="InterPro"/>
</dbReference>
<feature type="domain" description="HTH crp-type" evidence="1">
    <location>
        <begin position="76"/>
        <end position="125"/>
    </location>
</feature>
<protein>
    <recommendedName>
        <fullName evidence="1">HTH crp-type domain-containing protein</fullName>
    </recommendedName>
</protein>
<comment type="caution">
    <text evidence="2">The sequence shown here is derived from an EMBL/GenBank/DDBJ whole genome shotgun (WGS) entry which is preliminary data.</text>
</comment>
<evidence type="ECO:0000259" key="1">
    <source>
        <dbReference type="SMART" id="SM00419"/>
    </source>
</evidence>
<dbReference type="InterPro" id="IPR012318">
    <property type="entry name" value="HTH_CRP"/>
</dbReference>
<name>A0A2G1QJH3_9HYPH</name>
<dbReference type="EMBL" id="PDVP01000016">
    <property type="protein sequence ID" value="PHP65368.1"/>
    <property type="molecule type" value="Genomic_DNA"/>
</dbReference>
<dbReference type="Proteomes" id="UP000221168">
    <property type="component" value="Unassembled WGS sequence"/>
</dbReference>
<dbReference type="OrthoDB" id="5600162at2"/>
<gene>
    <name evidence="2" type="ORF">CSC94_19800</name>
</gene>